<accession>A0A6J2P853</accession>
<evidence type="ECO:0000256" key="2">
    <source>
        <dbReference type="SAM" id="Phobius"/>
    </source>
</evidence>
<feature type="compositionally biased region" description="Low complexity" evidence="1">
    <location>
        <begin position="195"/>
        <end position="205"/>
    </location>
</feature>
<keyword evidence="2" id="KW-0472">Membrane</keyword>
<dbReference type="PANTHER" id="PTHR34929:SF1">
    <property type="entry name" value="INAF MOTIF CONTAINING 2"/>
    <property type="match status" value="1"/>
</dbReference>
<protein>
    <submittedName>
        <fullName evidence="4">Uncharacterized protein LOC115004619</fullName>
    </submittedName>
</protein>
<name>A0A6J2P853_COTGO</name>
<gene>
    <name evidence="4" type="primary">LOC115004619</name>
</gene>
<keyword evidence="2" id="KW-1133">Transmembrane helix</keyword>
<evidence type="ECO:0000313" key="3">
    <source>
        <dbReference type="Proteomes" id="UP000504630"/>
    </source>
</evidence>
<dbReference type="RefSeq" id="XP_029282158.1">
    <property type="nucleotide sequence ID" value="XM_029426298.1"/>
</dbReference>
<sequence>MRDPRNWTPTFGPAERGKPATYTGEKKAELVAKANRKWVRLSTVGLYVLCVSLAAVLLAVYYSLIWRPAPGPGLTRTGGPGGSRTDISDPKPGSAHRNNQNKTKSNICHNDTINSSINMNEDTELSRSKVLNTDADDDSNNTHSTSSDSPGRTDSPTGSAGPAEPPLAGQGFTSPALTTAEDPSNLPTHRAPPAGVGWTGTDSSGSGSGSRDGGAQ</sequence>
<keyword evidence="2" id="KW-0812">Transmembrane</keyword>
<dbReference type="Pfam" id="PF15018">
    <property type="entry name" value="InaF-motif"/>
    <property type="match status" value="1"/>
</dbReference>
<dbReference type="OrthoDB" id="8113027at2759"/>
<organism evidence="3 4">
    <name type="scientific">Cottoperca gobio</name>
    <name type="common">Frogmouth</name>
    <name type="synonym">Aphritis gobio</name>
    <dbReference type="NCBI Taxonomy" id="56716"/>
    <lineage>
        <taxon>Eukaryota</taxon>
        <taxon>Metazoa</taxon>
        <taxon>Chordata</taxon>
        <taxon>Craniata</taxon>
        <taxon>Vertebrata</taxon>
        <taxon>Euteleostomi</taxon>
        <taxon>Actinopterygii</taxon>
        <taxon>Neopterygii</taxon>
        <taxon>Teleostei</taxon>
        <taxon>Neoteleostei</taxon>
        <taxon>Acanthomorphata</taxon>
        <taxon>Eupercaria</taxon>
        <taxon>Perciformes</taxon>
        <taxon>Notothenioidei</taxon>
        <taxon>Bovichtidae</taxon>
        <taxon>Cottoperca</taxon>
    </lineage>
</organism>
<feature type="region of interest" description="Disordered" evidence="1">
    <location>
        <begin position="70"/>
        <end position="216"/>
    </location>
</feature>
<dbReference type="AlphaFoldDB" id="A0A6J2P853"/>
<dbReference type="KEGG" id="cgob:115004619"/>
<feature type="transmembrane region" description="Helical" evidence="2">
    <location>
        <begin position="44"/>
        <end position="66"/>
    </location>
</feature>
<feature type="compositionally biased region" description="Gly residues" evidence="1">
    <location>
        <begin position="206"/>
        <end position="216"/>
    </location>
</feature>
<dbReference type="PANTHER" id="PTHR34929">
    <property type="entry name" value="ZGC:153157"/>
    <property type="match status" value="1"/>
</dbReference>
<keyword evidence="3" id="KW-1185">Reference proteome</keyword>
<feature type="region of interest" description="Disordered" evidence="1">
    <location>
        <begin position="1"/>
        <end position="20"/>
    </location>
</feature>
<reference evidence="4" key="1">
    <citation type="submission" date="2025-08" db="UniProtKB">
        <authorList>
            <consortium name="RefSeq"/>
        </authorList>
    </citation>
    <scope>IDENTIFICATION</scope>
</reference>
<dbReference type="InterPro" id="IPR029162">
    <property type="entry name" value="InaF-motif"/>
</dbReference>
<feature type="compositionally biased region" description="Polar residues" evidence="1">
    <location>
        <begin position="171"/>
        <end position="187"/>
    </location>
</feature>
<dbReference type="GeneID" id="115004619"/>
<dbReference type="InParanoid" id="A0A6J2P853"/>
<proteinExistence type="predicted"/>
<feature type="compositionally biased region" description="Polar residues" evidence="1">
    <location>
        <begin position="96"/>
        <end position="120"/>
    </location>
</feature>
<evidence type="ECO:0000313" key="4">
    <source>
        <dbReference type="RefSeq" id="XP_029282158.1"/>
    </source>
</evidence>
<dbReference type="Proteomes" id="UP000504630">
    <property type="component" value="Unplaced"/>
</dbReference>
<evidence type="ECO:0000256" key="1">
    <source>
        <dbReference type="SAM" id="MobiDB-lite"/>
    </source>
</evidence>